<dbReference type="Pfam" id="PF07738">
    <property type="entry name" value="Sad1_UNC"/>
    <property type="match status" value="2"/>
</dbReference>
<dbReference type="GO" id="GO:0034993">
    <property type="term" value="C:meiotic nuclear membrane microtubule tethering complex"/>
    <property type="evidence" value="ECO:0007669"/>
    <property type="project" value="TreeGrafter"/>
</dbReference>
<feature type="compositionally biased region" description="Basic and acidic residues" evidence="5">
    <location>
        <begin position="24"/>
        <end position="35"/>
    </location>
</feature>
<dbReference type="AlphaFoldDB" id="A0A0C3RQ65"/>
<evidence type="ECO:0000259" key="7">
    <source>
        <dbReference type="PROSITE" id="PS51469"/>
    </source>
</evidence>
<evidence type="ECO:0000256" key="5">
    <source>
        <dbReference type="SAM" id="MobiDB-lite"/>
    </source>
</evidence>
<keyword evidence="9" id="KW-1185">Reference proteome</keyword>
<evidence type="ECO:0000256" key="1">
    <source>
        <dbReference type="ARBA" id="ARBA00004370"/>
    </source>
</evidence>
<dbReference type="GO" id="GO:0043495">
    <property type="term" value="F:protein-membrane adaptor activity"/>
    <property type="evidence" value="ECO:0007669"/>
    <property type="project" value="TreeGrafter"/>
</dbReference>
<dbReference type="InterPro" id="IPR045119">
    <property type="entry name" value="SUN1-5"/>
</dbReference>
<dbReference type="PANTHER" id="PTHR12911:SF8">
    <property type="entry name" value="KLAROID PROTEIN-RELATED"/>
    <property type="match status" value="1"/>
</dbReference>
<evidence type="ECO:0000256" key="4">
    <source>
        <dbReference type="ARBA" id="ARBA00023136"/>
    </source>
</evidence>
<dbReference type="PROSITE" id="PS51469">
    <property type="entry name" value="SUN"/>
    <property type="match status" value="1"/>
</dbReference>
<sequence length="314" mass="34361">MFTPLWPRKAENRTDDPFVSARWNAREPEPEKRGVSNEIGVNHGASTKKRTSTPRRYGIPVIISILLAVLAGLAICPSANGCAGTIGCPGIHSITSIIFPNSILPRYPGDVRIQDTLLRLAGIVPLRDYALEADGGSVDDALTTPRNTWEFSKTYPIEAIRESLRVGDCWSIGAPMGQIGLSLAMPIRPRRVTIDHLHYLTAAKVGEAPKSMSLWGVVDGIRNMEIVESLKAARNIGLNDTAGPSIGGRHTYIRLTAFDYVIPSDFATQTFPVFDHIMESDLDVGVVVLEITENYGAETTCLYRVRVHGDPQEL</sequence>
<gene>
    <name evidence="8" type="ORF">PHLGIDRAFT_131093</name>
</gene>
<feature type="domain" description="SUN" evidence="7">
    <location>
        <begin position="119"/>
        <end position="312"/>
    </location>
</feature>
<accession>A0A0C3RQ65</accession>
<dbReference type="OrthoDB" id="342281at2759"/>
<dbReference type="Proteomes" id="UP000053257">
    <property type="component" value="Unassembled WGS sequence"/>
</dbReference>
<dbReference type="EMBL" id="KN840733">
    <property type="protein sequence ID" value="KIP01821.1"/>
    <property type="molecule type" value="Genomic_DNA"/>
</dbReference>
<feature type="transmembrane region" description="Helical" evidence="6">
    <location>
        <begin position="57"/>
        <end position="75"/>
    </location>
</feature>
<feature type="region of interest" description="Disordered" evidence="5">
    <location>
        <begin position="17"/>
        <end position="52"/>
    </location>
</feature>
<keyword evidence="4 6" id="KW-0472">Membrane</keyword>
<dbReference type="Gene3D" id="2.60.120.260">
    <property type="entry name" value="Galactose-binding domain-like"/>
    <property type="match status" value="1"/>
</dbReference>
<dbReference type="HOGENOM" id="CLU_885980_0_0_1"/>
<protein>
    <recommendedName>
        <fullName evidence="7">SUN domain-containing protein</fullName>
    </recommendedName>
</protein>
<evidence type="ECO:0000256" key="2">
    <source>
        <dbReference type="ARBA" id="ARBA00022692"/>
    </source>
</evidence>
<name>A0A0C3RQ65_PHLG1</name>
<organism evidence="8 9">
    <name type="scientific">Phlebiopsis gigantea (strain 11061_1 CR5-6)</name>
    <name type="common">White-rot fungus</name>
    <name type="synonym">Peniophora gigantea</name>
    <dbReference type="NCBI Taxonomy" id="745531"/>
    <lineage>
        <taxon>Eukaryota</taxon>
        <taxon>Fungi</taxon>
        <taxon>Dikarya</taxon>
        <taxon>Basidiomycota</taxon>
        <taxon>Agaricomycotina</taxon>
        <taxon>Agaricomycetes</taxon>
        <taxon>Polyporales</taxon>
        <taxon>Phanerochaetaceae</taxon>
        <taxon>Phlebiopsis</taxon>
    </lineage>
</organism>
<dbReference type="InterPro" id="IPR012919">
    <property type="entry name" value="SUN_dom"/>
</dbReference>
<proteinExistence type="predicted"/>
<evidence type="ECO:0000313" key="9">
    <source>
        <dbReference type="Proteomes" id="UP000053257"/>
    </source>
</evidence>
<keyword evidence="3 6" id="KW-1133">Transmembrane helix</keyword>
<evidence type="ECO:0000256" key="6">
    <source>
        <dbReference type="SAM" id="Phobius"/>
    </source>
</evidence>
<evidence type="ECO:0000313" key="8">
    <source>
        <dbReference type="EMBL" id="KIP01821.1"/>
    </source>
</evidence>
<dbReference type="STRING" id="745531.A0A0C3RQ65"/>
<comment type="subcellular location">
    <subcellularLocation>
        <location evidence="1">Membrane</location>
    </subcellularLocation>
</comment>
<reference evidence="8 9" key="1">
    <citation type="journal article" date="2014" name="PLoS Genet.">
        <title>Analysis of the Phlebiopsis gigantea genome, transcriptome and secretome provides insight into its pioneer colonization strategies of wood.</title>
        <authorList>
            <person name="Hori C."/>
            <person name="Ishida T."/>
            <person name="Igarashi K."/>
            <person name="Samejima M."/>
            <person name="Suzuki H."/>
            <person name="Master E."/>
            <person name="Ferreira P."/>
            <person name="Ruiz-Duenas F.J."/>
            <person name="Held B."/>
            <person name="Canessa P."/>
            <person name="Larrondo L.F."/>
            <person name="Schmoll M."/>
            <person name="Druzhinina I.S."/>
            <person name="Kubicek C.P."/>
            <person name="Gaskell J.A."/>
            <person name="Kersten P."/>
            <person name="St John F."/>
            <person name="Glasner J."/>
            <person name="Sabat G."/>
            <person name="Splinter BonDurant S."/>
            <person name="Syed K."/>
            <person name="Yadav J."/>
            <person name="Mgbeahuruike A.C."/>
            <person name="Kovalchuk A."/>
            <person name="Asiegbu F.O."/>
            <person name="Lackner G."/>
            <person name="Hoffmeister D."/>
            <person name="Rencoret J."/>
            <person name="Gutierrez A."/>
            <person name="Sun H."/>
            <person name="Lindquist E."/>
            <person name="Barry K."/>
            <person name="Riley R."/>
            <person name="Grigoriev I.V."/>
            <person name="Henrissat B."/>
            <person name="Kues U."/>
            <person name="Berka R.M."/>
            <person name="Martinez A.T."/>
            <person name="Covert S.F."/>
            <person name="Blanchette R.A."/>
            <person name="Cullen D."/>
        </authorList>
    </citation>
    <scope>NUCLEOTIDE SEQUENCE [LARGE SCALE GENOMIC DNA]</scope>
    <source>
        <strain evidence="8 9">11061_1 CR5-6</strain>
    </source>
</reference>
<dbReference type="PANTHER" id="PTHR12911">
    <property type="entry name" value="SAD1/UNC-84-LIKE PROTEIN-RELATED"/>
    <property type="match status" value="1"/>
</dbReference>
<evidence type="ECO:0000256" key="3">
    <source>
        <dbReference type="ARBA" id="ARBA00022989"/>
    </source>
</evidence>
<keyword evidence="2 6" id="KW-0812">Transmembrane</keyword>